<evidence type="ECO:0000259" key="3">
    <source>
        <dbReference type="SMART" id="SM00854"/>
    </source>
</evidence>
<protein>
    <submittedName>
        <fullName evidence="4">CapA family protein</fullName>
    </submittedName>
</protein>
<feature type="domain" description="Capsule synthesis protein CapA" evidence="3">
    <location>
        <begin position="60"/>
        <end position="306"/>
    </location>
</feature>
<dbReference type="EMBL" id="WNZX01000007">
    <property type="protein sequence ID" value="MUG71138.1"/>
    <property type="molecule type" value="Genomic_DNA"/>
</dbReference>
<dbReference type="InterPro" id="IPR019079">
    <property type="entry name" value="Capsule_synth_CapA"/>
</dbReference>
<feature type="chain" id="PRO_5031547035" evidence="2">
    <location>
        <begin position="23"/>
        <end position="400"/>
    </location>
</feature>
<sequence length="400" mass="43514">MTRCLSGAISAVILLASLSGSAASPDVHPTAVRQAVPRAAYEVPRLRSGPPCPQPEQKASIAAIGDVLIHRSIYDDARTKTGFDFRPMFEKVRPALAAADVTVANQESITGGIGIGLSDYPTFNSPFETADALRDAGVDVVTMANNHTLDRGEKAVLQAIGHWRDLQVEYAGASESVNDRRRMRLVKRNGLKLAFLSYTYGTNGIPSPPGKSHLVHRLEPGVLTAEIREAKRLADAVVVSLHFGVEYQRLPNDEQKRLAKLAAVSGADLILGHHPHVLQPLEWIDNGRNGGRSLVVYSLGNFIAAQKQSDPHTRIGGILSADLRKVPGPGPEAGSIGSRIVVENVTFLPTYIRFKRWRGYRVVPLASVTEEELKDAPRVFKEVAAHMRRWMPDLTVADGL</sequence>
<evidence type="ECO:0000313" key="4">
    <source>
        <dbReference type="EMBL" id="MUG71138.1"/>
    </source>
</evidence>
<dbReference type="Gene3D" id="3.60.21.10">
    <property type="match status" value="1"/>
</dbReference>
<reference evidence="4 5" key="1">
    <citation type="submission" date="2019-11" db="EMBL/GenBank/DDBJ databases">
        <title>Draft genome sequences of five Paenibacillus species of dairy origin.</title>
        <authorList>
            <person name="Olajide A.M."/>
            <person name="Chen S."/>
            <person name="Lapointe G."/>
        </authorList>
    </citation>
    <scope>NUCLEOTIDE SEQUENCE [LARGE SCALE GENOMIC DNA]</scope>
    <source>
        <strain evidence="4 5">2CS3</strain>
    </source>
</reference>
<dbReference type="CDD" id="cd07381">
    <property type="entry name" value="MPP_CapA"/>
    <property type="match status" value="1"/>
</dbReference>
<dbReference type="AlphaFoldDB" id="A0A7X2ZBF0"/>
<organism evidence="4 5">
    <name type="scientific">Paenibacillus validus</name>
    <dbReference type="NCBI Taxonomy" id="44253"/>
    <lineage>
        <taxon>Bacteria</taxon>
        <taxon>Bacillati</taxon>
        <taxon>Bacillota</taxon>
        <taxon>Bacilli</taxon>
        <taxon>Bacillales</taxon>
        <taxon>Paenibacillaceae</taxon>
        <taxon>Paenibacillus</taxon>
    </lineage>
</organism>
<comment type="similarity">
    <text evidence="1">Belongs to the CapA family.</text>
</comment>
<keyword evidence="2" id="KW-0732">Signal</keyword>
<dbReference type="PANTHER" id="PTHR33393">
    <property type="entry name" value="POLYGLUTAMINE SYNTHESIS ACCESSORY PROTEIN RV0574C-RELATED"/>
    <property type="match status" value="1"/>
</dbReference>
<evidence type="ECO:0000313" key="5">
    <source>
        <dbReference type="Proteomes" id="UP000450917"/>
    </source>
</evidence>
<dbReference type="SUPFAM" id="SSF56300">
    <property type="entry name" value="Metallo-dependent phosphatases"/>
    <property type="match status" value="1"/>
</dbReference>
<dbReference type="RefSeq" id="WP_330164518.1">
    <property type="nucleotide sequence ID" value="NZ_WNZX01000007.1"/>
</dbReference>
<dbReference type="PANTHER" id="PTHR33393:SF12">
    <property type="entry name" value="CAPSULE BIOSYNTHESIS PROTEIN CAPA"/>
    <property type="match status" value="1"/>
</dbReference>
<evidence type="ECO:0000256" key="2">
    <source>
        <dbReference type="SAM" id="SignalP"/>
    </source>
</evidence>
<name>A0A7X2ZBF0_9BACL</name>
<dbReference type="InterPro" id="IPR052169">
    <property type="entry name" value="CW_Biosynth-Accessory"/>
</dbReference>
<dbReference type="Proteomes" id="UP000450917">
    <property type="component" value="Unassembled WGS sequence"/>
</dbReference>
<dbReference type="Pfam" id="PF09587">
    <property type="entry name" value="PGA_cap"/>
    <property type="match status" value="1"/>
</dbReference>
<keyword evidence="5" id="KW-1185">Reference proteome</keyword>
<proteinExistence type="inferred from homology"/>
<evidence type="ECO:0000256" key="1">
    <source>
        <dbReference type="ARBA" id="ARBA00005662"/>
    </source>
</evidence>
<comment type="caution">
    <text evidence="4">The sequence shown here is derived from an EMBL/GenBank/DDBJ whole genome shotgun (WGS) entry which is preliminary data.</text>
</comment>
<gene>
    <name evidence="4" type="ORF">GNP93_10630</name>
</gene>
<dbReference type="InterPro" id="IPR029052">
    <property type="entry name" value="Metallo-depent_PP-like"/>
</dbReference>
<accession>A0A7X2ZBF0</accession>
<feature type="signal peptide" evidence="2">
    <location>
        <begin position="1"/>
        <end position="22"/>
    </location>
</feature>
<dbReference type="SMART" id="SM00854">
    <property type="entry name" value="PGA_cap"/>
    <property type="match status" value="1"/>
</dbReference>